<accession>K6ZLL7</accession>
<evidence type="ECO:0000313" key="1">
    <source>
        <dbReference type="EMBL" id="GAC29773.1"/>
    </source>
</evidence>
<dbReference type="AlphaFoldDB" id="K6ZLL7"/>
<comment type="caution">
    <text evidence="1">The sequence shown here is derived from an EMBL/GenBank/DDBJ whole genome shotgun (WGS) entry which is preliminary data.</text>
</comment>
<keyword evidence="2" id="KW-1185">Reference proteome</keyword>
<organism evidence="1 2">
    <name type="scientific">Brumicola pallidula DSM 14239 = ACAM 615</name>
    <dbReference type="NCBI Taxonomy" id="1121922"/>
    <lineage>
        <taxon>Bacteria</taxon>
        <taxon>Pseudomonadati</taxon>
        <taxon>Pseudomonadota</taxon>
        <taxon>Gammaproteobacteria</taxon>
        <taxon>Alteromonadales</taxon>
        <taxon>Alteromonadaceae</taxon>
        <taxon>Brumicola</taxon>
    </lineage>
</organism>
<sequence length="37" mass="4364">MLHMLSRWLRNFEQPIMLETAEKPFKNSIDAPMSTLS</sequence>
<reference evidence="2" key="1">
    <citation type="journal article" date="2014" name="Environ. Microbiol.">
        <title>Comparative genomics of the marine bacterial genus Glaciecola reveals the high degree of genomic diversity and genomic characteristic for cold adaptation.</title>
        <authorList>
            <person name="Qin Q.L."/>
            <person name="Xie B.B."/>
            <person name="Yu Y."/>
            <person name="Shu Y.L."/>
            <person name="Rong J.C."/>
            <person name="Zhang Y.J."/>
            <person name="Zhao D.L."/>
            <person name="Chen X.L."/>
            <person name="Zhang X.Y."/>
            <person name="Chen B."/>
            <person name="Zhou B.C."/>
            <person name="Zhang Y.Z."/>
        </authorList>
    </citation>
    <scope>NUCLEOTIDE SEQUENCE [LARGE SCALE GENOMIC DNA]</scope>
    <source>
        <strain evidence="2">ACAM 615</strain>
    </source>
</reference>
<dbReference type="EMBL" id="BAEQ01000050">
    <property type="protein sequence ID" value="GAC29773.1"/>
    <property type="molecule type" value="Genomic_DNA"/>
</dbReference>
<dbReference type="Proteomes" id="UP000006251">
    <property type="component" value="Unassembled WGS sequence"/>
</dbReference>
<protein>
    <submittedName>
        <fullName evidence="1">Uncharacterized protein</fullName>
    </submittedName>
</protein>
<name>K6ZLL7_9ALTE</name>
<gene>
    <name evidence="1" type="ORF">GPAL_2922</name>
</gene>
<proteinExistence type="predicted"/>
<evidence type="ECO:0000313" key="2">
    <source>
        <dbReference type="Proteomes" id="UP000006251"/>
    </source>
</evidence>